<comment type="similarity">
    <text evidence="2">Belongs to the virb1 family.</text>
</comment>
<dbReference type="PANTHER" id="PTHR37423">
    <property type="entry name" value="SOLUBLE LYTIC MUREIN TRANSGLYCOSYLASE-RELATED"/>
    <property type="match status" value="1"/>
</dbReference>
<organism evidence="6 7">
    <name type="scientific">Pseudochrobactrum kiredjianiae</name>
    <dbReference type="NCBI Taxonomy" id="386305"/>
    <lineage>
        <taxon>Bacteria</taxon>
        <taxon>Pseudomonadati</taxon>
        <taxon>Pseudomonadota</taxon>
        <taxon>Alphaproteobacteria</taxon>
        <taxon>Hyphomicrobiales</taxon>
        <taxon>Brucellaceae</taxon>
        <taxon>Pseudochrobactrum</taxon>
    </lineage>
</organism>
<proteinExistence type="inferred from homology"/>
<dbReference type="Gene3D" id="1.10.530.10">
    <property type="match status" value="1"/>
</dbReference>
<evidence type="ECO:0000256" key="4">
    <source>
        <dbReference type="SAM" id="SignalP"/>
    </source>
</evidence>
<protein>
    <submittedName>
        <fullName evidence="6">Lytic transglycosylase domain-containing protein</fullName>
    </submittedName>
</protein>
<feature type="signal peptide" evidence="4">
    <location>
        <begin position="1"/>
        <end position="23"/>
    </location>
</feature>
<dbReference type="InterPro" id="IPR008258">
    <property type="entry name" value="Transglycosylase_SLT_dom_1"/>
</dbReference>
<feature type="compositionally biased region" description="Basic and acidic residues" evidence="3">
    <location>
        <begin position="316"/>
        <end position="331"/>
    </location>
</feature>
<dbReference type="PANTHER" id="PTHR37423:SF2">
    <property type="entry name" value="MEMBRANE-BOUND LYTIC MUREIN TRANSGLYCOSYLASE C"/>
    <property type="match status" value="1"/>
</dbReference>
<dbReference type="Pfam" id="PF01464">
    <property type="entry name" value="SLT"/>
    <property type="match status" value="1"/>
</dbReference>
<feature type="compositionally biased region" description="Polar residues" evidence="3">
    <location>
        <begin position="341"/>
        <end position="353"/>
    </location>
</feature>
<evidence type="ECO:0000256" key="2">
    <source>
        <dbReference type="ARBA" id="ARBA00009387"/>
    </source>
</evidence>
<evidence type="ECO:0000256" key="1">
    <source>
        <dbReference type="ARBA" id="ARBA00007734"/>
    </source>
</evidence>
<dbReference type="RefSeq" id="WP_213600392.1">
    <property type="nucleotide sequence ID" value="NZ_JAUCBM010000018.1"/>
</dbReference>
<name>A0ABW3V035_9HYPH</name>
<dbReference type="EMBL" id="JBHTMA010000001">
    <property type="protein sequence ID" value="MFD1225581.1"/>
    <property type="molecule type" value="Genomic_DNA"/>
</dbReference>
<dbReference type="Proteomes" id="UP001597263">
    <property type="component" value="Unassembled WGS sequence"/>
</dbReference>
<comment type="similarity">
    <text evidence="1">Belongs to the transglycosylase Slt family.</text>
</comment>
<keyword evidence="4" id="KW-0732">Signal</keyword>
<reference evidence="7" key="1">
    <citation type="journal article" date="2019" name="Int. J. Syst. Evol. Microbiol.">
        <title>The Global Catalogue of Microorganisms (GCM) 10K type strain sequencing project: providing services to taxonomists for standard genome sequencing and annotation.</title>
        <authorList>
            <consortium name="The Broad Institute Genomics Platform"/>
            <consortium name="The Broad Institute Genome Sequencing Center for Infectious Disease"/>
            <person name="Wu L."/>
            <person name="Ma J."/>
        </authorList>
    </citation>
    <scope>NUCLEOTIDE SEQUENCE [LARGE SCALE GENOMIC DNA]</scope>
    <source>
        <strain evidence="7">CCUG 49584</strain>
    </source>
</reference>
<dbReference type="SUPFAM" id="SSF53955">
    <property type="entry name" value="Lysozyme-like"/>
    <property type="match status" value="1"/>
</dbReference>
<feature type="domain" description="Transglycosylase SLT" evidence="5">
    <location>
        <begin position="88"/>
        <end position="186"/>
    </location>
</feature>
<sequence length="360" mass="39281">MIRLKVFSPIIMAAIFSSMTASAQVPVIDNRNLSEKNKRQDSTEKIKKNDNVRRERTTCVAGAVYRPSRKDDPQAAINNNPEIAGMAKRIALQEGLDPDLFLALIYQESRFNPCARSHVGAYGLTQLMPGTAKDLGVDPKNMESNLRGGARYLKQQLKRYNGDVSKALAAYNAGPGNVNKYGGVPPFKETRGYVHNITQKWLPKINGKSVPINYGGGSFEGGNAYTQAIDTANSSEKISTSITESSGNVASWLNQLGGTYTDTIQDSYDLNSGARNANIEMFNRALLVGSAFADLINSKNKLGAAALSGSSNSLKIKKEKEPDEQTKDKCANLEGSKWNEESQSCIYPPSDQNKLMLKPE</sequence>
<dbReference type="InterPro" id="IPR023346">
    <property type="entry name" value="Lysozyme-like_dom_sf"/>
</dbReference>
<dbReference type="CDD" id="cd00254">
    <property type="entry name" value="LT-like"/>
    <property type="match status" value="1"/>
</dbReference>
<accession>A0ABW3V035</accession>
<keyword evidence="7" id="KW-1185">Reference proteome</keyword>
<evidence type="ECO:0000313" key="6">
    <source>
        <dbReference type="EMBL" id="MFD1225581.1"/>
    </source>
</evidence>
<evidence type="ECO:0000313" key="7">
    <source>
        <dbReference type="Proteomes" id="UP001597263"/>
    </source>
</evidence>
<gene>
    <name evidence="6" type="ORF">ACFQ35_00055</name>
</gene>
<feature type="region of interest" description="Disordered" evidence="3">
    <location>
        <begin position="312"/>
        <end position="360"/>
    </location>
</feature>
<evidence type="ECO:0000259" key="5">
    <source>
        <dbReference type="Pfam" id="PF01464"/>
    </source>
</evidence>
<evidence type="ECO:0000256" key="3">
    <source>
        <dbReference type="SAM" id="MobiDB-lite"/>
    </source>
</evidence>
<feature type="chain" id="PRO_5045615260" evidence="4">
    <location>
        <begin position="24"/>
        <end position="360"/>
    </location>
</feature>
<comment type="caution">
    <text evidence="6">The sequence shown here is derived from an EMBL/GenBank/DDBJ whole genome shotgun (WGS) entry which is preliminary data.</text>
</comment>